<dbReference type="AlphaFoldDB" id="T1JR25"/>
<dbReference type="EMBL" id="CAEY01000444">
    <property type="status" value="NOT_ANNOTATED_CDS"/>
    <property type="molecule type" value="Genomic_DNA"/>
</dbReference>
<protein>
    <submittedName>
        <fullName evidence="2">Uncharacterized protein</fullName>
    </submittedName>
</protein>
<dbReference type="Proteomes" id="UP000015104">
    <property type="component" value="Unassembled WGS sequence"/>
</dbReference>
<accession>T1JR25</accession>
<dbReference type="HOGENOM" id="CLU_1715581_0_0_1"/>
<sequence>MAPETRSNRKRQSSAEPSTSRGGKKSKRKQRTEIEKAPGSSTEASSLTPFWQALDSLEDLENYIHSNYDFEKITDLLRIIYVIALAIKNLDPTLPSRAIDADPVDGKILQVLKVNNPKKGRQKKFYVKIVDESGKSHTRKDLAQLLDKYVGAE</sequence>
<proteinExistence type="predicted"/>
<feature type="region of interest" description="Disordered" evidence="1">
    <location>
        <begin position="1"/>
        <end position="45"/>
    </location>
</feature>
<evidence type="ECO:0000313" key="2">
    <source>
        <dbReference type="EnsemblMetazoa" id="tetur01g05370.1"/>
    </source>
</evidence>
<reference evidence="3" key="1">
    <citation type="submission" date="2011-08" db="EMBL/GenBank/DDBJ databases">
        <authorList>
            <person name="Rombauts S."/>
        </authorList>
    </citation>
    <scope>NUCLEOTIDE SEQUENCE</scope>
    <source>
        <strain evidence="3">London</strain>
    </source>
</reference>
<name>T1JR25_TETUR</name>
<evidence type="ECO:0000313" key="3">
    <source>
        <dbReference type="Proteomes" id="UP000015104"/>
    </source>
</evidence>
<organism evidence="2 3">
    <name type="scientific">Tetranychus urticae</name>
    <name type="common">Two-spotted spider mite</name>
    <dbReference type="NCBI Taxonomy" id="32264"/>
    <lineage>
        <taxon>Eukaryota</taxon>
        <taxon>Metazoa</taxon>
        <taxon>Ecdysozoa</taxon>
        <taxon>Arthropoda</taxon>
        <taxon>Chelicerata</taxon>
        <taxon>Arachnida</taxon>
        <taxon>Acari</taxon>
        <taxon>Acariformes</taxon>
        <taxon>Trombidiformes</taxon>
        <taxon>Prostigmata</taxon>
        <taxon>Eleutherengona</taxon>
        <taxon>Raphignathae</taxon>
        <taxon>Tetranychoidea</taxon>
        <taxon>Tetranychidae</taxon>
        <taxon>Tetranychus</taxon>
    </lineage>
</organism>
<evidence type="ECO:0000256" key="1">
    <source>
        <dbReference type="SAM" id="MobiDB-lite"/>
    </source>
</evidence>
<reference evidence="2" key="2">
    <citation type="submission" date="2015-06" db="UniProtKB">
        <authorList>
            <consortium name="EnsemblMetazoa"/>
        </authorList>
    </citation>
    <scope>IDENTIFICATION</scope>
</reference>
<keyword evidence="3" id="KW-1185">Reference proteome</keyword>
<dbReference type="EnsemblMetazoa" id="tetur01g05370.1">
    <property type="protein sequence ID" value="tetur01g05370.1"/>
    <property type="gene ID" value="tetur01g05370"/>
</dbReference>